<dbReference type="Proteomes" id="UP000550729">
    <property type="component" value="Unassembled WGS sequence"/>
</dbReference>
<evidence type="ECO:0000259" key="1">
    <source>
        <dbReference type="PROSITE" id="PS50943"/>
    </source>
</evidence>
<comment type="caution">
    <text evidence="2">The sequence shown here is derived from an EMBL/GenBank/DDBJ whole genome shotgun (WGS) entry which is preliminary data.</text>
</comment>
<feature type="domain" description="HTH cro/C1-type" evidence="1">
    <location>
        <begin position="25"/>
        <end position="79"/>
    </location>
</feature>
<dbReference type="GO" id="GO:0003677">
    <property type="term" value="F:DNA binding"/>
    <property type="evidence" value="ECO:0007669"/>
    <property type="project" value="InterPro"/>
</dbReference>
<dbReference type="SMART" id="SM00530">
    <property type="entry name" value="HTH_XRE"/>
    <property type="match status" value="1"/>
</dbReference>
<keyword evidence="3" id="KW-1185">Reference proteome</keyword>
<dbReference type="InterPro" id="IPR010982">
    <property type="entry name" value="Lambda_DNA-bd_dom_sf"/>
</dbReference>
<proteinExistence type="predicted"/>
<accession>A0A848KSY9</accession>
<dbReference type="RefSeq" id="WP_170193618.1">
    <property type="nucleotide sequence ID" value="NZ_JABBNB010000006.1"/>
</dbReference>
<reference evidence="2 3" key="1">
    <citation type="submission" date="2020-04" db="EMBL/GenBank/DDBJ databases">
        <title>Gordonia sp. nov. TBRC 11910.</title>
        <authorList>
            <person name="Suriyachadkun C."/>
        </authorList>
    </citation>
    <scope>NUCLEOTIDE SEQUENCE [LARGE SCALE GENOMIC DNA]</scope>
    <source>
        <strain evidence="2 3">TBRC 11910</strain>
    </source>
</reference>
<evidence type="ECO:0000313" key="2">
    <source>
        <dbReference type="EMBL" id="NMO01117.1"/>
    </source>
</evidence>
<dbReference type="SUPFAM" id="SSF47413">
    <property type="entry name" value="lambda repressor-like DNA-binding domains"/>
    <property type="match status" value="1"/>
</dbReference>
<organism evidence="2 3">
    <name type="scientific">Gordonia asplenii</name>
    <dbReference type="NCBI Taxonomy" id="2725283"/>
    <lineage>
        <taxon>Bacteria</taxon>
        <taxon>Bacillati</taxon>
        <taxon>Actinomycetota</taxon>
        <taxon>Actinomycetes</taxon>
        <taxon>Mycobacteriales</taxon>
        <taxon>Gordoniaceae</taxon>
        <taxon>Gordonia</taxon>
    </lineage>
</organism>
<name>A0A848KSY9_9ACTN</name>
<gene>
    <name evidence="2" type="ORF">HH308_07790</name>
</gene>
<dbReference type="EMBL" id="JABBNB010000006">
    <property type="protein sequence ID" value="NMO01117.1"/>
    <property type="molecule type" value="Genomic_DNA"/>
</dbReference>
<dbReference type="AlphaFoldDB" id="A0A848KSY9"/>
<dbReference type="Gene3D" id="1.10.260.40">
    <property type="entry name" value="lambda repressor-like DNA-binding domains"/>
    <property type="match status" value="1"/>
</dbReference>
<evidence type="ECO:0000313" key="3">
    <source>
        <dbReference type="Proteomes" id="UP000550729"/>
    </source>
</evidence>
<dbReference type="CDD" id="cd00093">
    <property type="entry name" value="HTH_XRE"/>
    <property type="match status" value="1"/>
</dbReference>
<protein>
    <submittedName>
        <fullName evidence="2">Helix-turn-helix transcriptional regulator</fullName>
    </submittedName>
</protein>
<dbReference type="InterPro" id="IPR001387">
    <property type="entry name" value="Cro/C1-type_HTH"/>
</dbReference>
<dbReference type="Pfam" id="PF01381">
    <property type="entry name" value="HTH_3"/>
    <property type="match status" value="1"/>
</dbReference>
<sequence>MPRPRRTSSTHVSATPEISRISSHLVERRVKLGLTQQVLADLSGVSRSSIQSLEHGLGGIRLESLIAIADILGMRVDVTSAETPSVHAD</sequence>
<dbReference type="PROSITE" id="PS50943">
    <property type="entry name" value="HTH_CROC1"/>
    <property type="match status" value="1"/>
</dbReference>